<accession>A0A0A6WWE6</accession>
<protein>
    <submittedName>
        <fullName evidence="2">Uncharacterized protein</fullName>
    </submittedName>
</protein>
<dbReference type="RefSeq" id="WP_043533913.1">
    <property type="nucleotide sequence ID" value="NZ_BAABKU010000010.1"/>
</dbReference>
<sequence>MTTGRWEDQIVADYGKGYDVRAIAARYGITVDQVYAVVQSEIGPPVQPPPDYYAAPPVYYEPQPPTAHPPPQPPPGYQYPPPQAYPAPPPGWPGPAPGHLDVDAIVAEYGEGHPVEAIAHRHGLTVQQIYEVVHRDVTQNP</sequence>
<dbReference type="STRING" id="1869.MB27_42625"/>
<evidence type="ECO:0000313" key="3">
    <source>
        <dbReference type="Proteomes" id="UP000054537"/>
    </source>
</evidence>
<feature type="compositionally biased region" description="Low complexity" evidence="1">
    <location>
        <begin position="52"/>
        <end position="61"/>
    </location>
</feature>
<dbReference type="AlphaFoldDB" id="A0A0A6WWE6"/>
<feature type="compositionally biased region" description="Pro residues" evidence="1">
    <location>
        <begin position="62"/>
        <end position="96"/>
    </location>
</feature>
<gene>
    <name evidence="2" type="ORF">MB27_42625</name>
</gene>
<name>A0A0A6WWE6_ACTUT</name>
<evidence type="ECO:0000256" key="1">
    <source>
        <dbReference type="SAM" id="MobiDB-lite"/>
    </source>
</evidence>
<comment type="caution">
    <text evidence="2">The sequence shown here is derived from an EMBL/GenBank/DDBJ whole genome shotgun (WGS) entry which is preliminary data.</text>
</comment>
<feature type="region of interest" description="Disordered" evidence="1">
    <location>
        <begin position="43"/>
        <end position="99"/>
    </location>
</feature>
<evidence type="ECO:0000313" key="2">
    <source>
        <dbReference type="EMBL" id="KHD72012.1"/>
    </source>
</evidence>
<dbReference type="EMBL" id="JRTT01000141">
    <property type="protein sequence ID" value="KHD72012.1"/>
    <property type="molecule type" value="Genomic_DNA"/>
</dbReference>
<dbReference type="Gene3D" id="1.10.10.60">
    <property type="entry name" value="Homeodomain-like"/>
    <property type="match status" value="1"/>
</dbReference>
<reference evidence="2 3" key="1">
    <citation type="submission" date="2014-10" db="EMBL/GenBank/DDBJ databases">
        <title>Draft genome sequence of Actinoplanes utahensis NRRL 12052.</title>
        <authorList>
            <person name="Velasco-Bucheli B."/>
            <person name="del Cerro C."/>
            <person name="Hormigo D."/>
            <person name="Garcia J.L."/>
            <person name="Acebal C."/>
            <person name="Arroyo M."/>
            <person name="de la Mata I."/>
        </authorList>
    </citation>
    <scope>NUCLEOTIDE SEQUENCE [LARGE SCALE GENOMIC DNA]</scope>
    <source>
        <strain evidence="2 3">NRRL 12052</strain>
    </source>
</reference>
<organism evidence="2 3">
    <name type="scientific">Actinoplanes utahensis</name>
    <dbReference type="NCBI Taxonomy" id="1869"/>
    <lineage>
        <taxon>Bacteria</taxon>
        <taxon>Bacillati</taxon>
        <taxon>Actinomycetota</taxon>
        <taxon>Actinomycetes</taxon>
        <taxon>Micromonosporales</taxon>
        <taxon>Micromonosporaceae</taxon>
        <taxon>Actinoplanes</taxon>
    </lineage>
</organism>
<proteinExistence type="predicted"/>
<keyword evidence="3" id="KW-1185">Reference proteome</keyword>
<dbReference type="Proteomes" id="UP000054537">
    <property type="component" value="Unassembled WGS sequence"/>
</dbReference>